<feature type="compositionally biased region" description="Polar residues" evidence="1">
    <location>
        <begin position="536"/>
        <end position="548"/>
    </location>
</feature>
<name>A0A484LIQ6_9ASTE</name>
<dbReference type="PANTHER" id="PTHR46890">
    <property type="entry name" value="NON-LTR RETROLELEMENT REVERSE TRANSCRIPTASE-LIKE PROTEIN-RELATED"/>
    <property type="match status" value="1"/>
</dbReference>
<dbReference type="InterPro" id="IPR043502">
    <property type="entry name" value="DNA/RNA_pol_sf"/>
</dbReference>
<dbReference type="PROSITE" id="PS50878">
    <property type="entry name" value="RT_POL"/>
    <property type="match status" value="1"/>
</dbReference>
<dbReference type="SUPFAM" id="SSF56219">
    <property type="entry name" value="DNase I-like"/>
    <property type="match status" value="1"/>
</dbReference>
<feature type="compositionally biased region" description="Polar residues" evidence="1">
    <location>
        <begin position="456"/>
        <end position="482"/>
    </location>
</feature>
<feature type="compositionally biased region" description="Basic residues" evidence="1">
    <location>
        <begin position="436"/>
        <end position="445"/>
    </location>
</feature>
<dbReference type="Proteomes" id="UP000595140">
    <property type="component" value="Unassembled WGS sequence"/>
</dbReference>
<evidence type="ECO:0000313" key="3">
    <source>
        <dbReference type="EMBL" id="VFQ75956.1"/>
    </source>
</evidence>
<dbReference type="OrthoDB" id="1742140at2759"/>
<feature type="region of interest" description="Disordered" evidence="1">
    <location>
        <begin position="434"/>
        <end position="573"/>
    </location>
</feature>
<feature type="region of interest" description="Disordered" evidence="1">
    <location>
        <begin position="185"/>
        <end position="216"/>
    </location>
</feature>
<evidence type="ECO:0000256" key="1">
    <source>
        <dbReference type="SAM" id="MobiDB-lite"/>
    </source>
</evidence>
<accession>A0A484LIQ6</accession>
<evidence type="ECO:0000259" key="2">
    <source>
        <dbReference type="PROSITE" id="PS50878"/>
    </source>
</evidence>
<dbReference type="InterPro" id="IPR000477">
    <property type="entry name" value="RT_dom"/>
</dbReference>
<feature type="region of interest" description="Disordered" evidence="1">
    <location>
        <begin position="1"/>
        <end position="56"/>
    </location>
</feature>
<reference evidence="3 4" key="1">
    <citation type="submission" date="2018-04" db="EMBL/GenBank/DDBJ databases">
        <authorList>
            <person name="Vogel A."/>
        </authorList>
    </citation>
    <scope>NUCLEOTIDE SEQUENCE [LARGE SCALE GENOMIC DNA]</scope>
</reference>
<sequence>MASQSKLPSSQSKLPSVTMEVPGTSKDNSTQNPGILLKDNHFPPLPSSSKPGGGVTSPMLKEIIEIEDVTHEDYPELIQSVDNSILDIATSAKLNSAYRVYLDTLLNAGLSEEAINFTINFKPKGPSGYITDLPKSNANVGPSVKTGENSASVPLKTVVQQVENTVSVKNALPLLKKFAQIPYAKPSLPGPKKQQSNVPSKTPGHVTNPGTGPPNKLSYAQMVGPQIAQAQSTNSTLNHNLLPDREVVVHRDIPTIRFAATEIESLAKIDIFILVGKFSHGQPKWELIKKHFATQYILRGQVTIGWRDSRHVFLTYSNLQDCTKILLKGLPIHFFDASVLALICKPIGKVLGVDLAILHKSKPHVARVRVEMNLLKPLIHNIFIGTSTEPGKEDEGIYQSFEYERIPFYCTKCFKQGHATEKCKLDVEAGSGFMRQGRRRSRSRGKMAYPIPPGSVPNQSQTPQQAPSGSVSKQSPTPQQIPSKGVPKPPQQATQRSELPLNSKPLKGNSAELPPLPKTANGSQSHSGQIEHPKNQKASSSGFKNTPHYNKDPKSPKQPKYSQNTDRSTINMVPQSSNAFAILSDISENPLMESLPRSGKEIQDLAARAISNFPLLPVPKPPDDSISQMHCAENTSANPSNRSVFFEEIDHGPGEMESDVTILDDTEQMVNLELFHLGSNSLSYVSVVYAKTKSWLRRTLWRDLRDFYTVHPDTPWAVLGDFNCSLHPGEKQGGLLMTFSSSWDFQQCIDDCDLVEAPSCGSYFTWWNGRKQDKAIWKRLDRMLVNQAWSASYTTMVHNLIPTTSDHSPMHVTSVFHQEYQGRKPFSFMNAWITHPDFLTVVSDAWSTPISSSAMYVLTEKLKITKKALQKWNFKFFGNIFQKLNQFEAQIQEAEQHLQEEPSESNFLKLKHVEASYLKQLHIEDLYWKQKAHSKWIKDGDRNSKYFHSIVKGRRRRLTIHKIKSNTGQWLTSHADISHEAVTFFHNLFSAESTATTDFGVLDCVPNLVTEEDNHMLVAQPDLEEIKNAVFALDPNSAAGPDGFTGQFYQSCWSIINKEVFQMVQGFFWGDYFSKGISHTFIILLPKVDCPNTFADFRPISLCNFSSKIVSKILATRLAKVLPKIISPNQSGFIKGRSITENVLLAQELCHGMKAINRDIIFKLDMAKAYDRVSWYYMNKIQRQLGFSDKWIDIIFRLLSNNWYSVIINGAREGFFTSSRGLRQGDPLSPGLFIIGAELISQMLNQRIQQQASCLFSQPNGISPLNHLAFADDMIIFTSGKVSFWWDNWSGIGALGAVSNQLNGKYLLEPLKTYTLNKQFDFSKLVDILDPGFFFHFNVNLDLIGSNVPDQPIWKPKSNGQFSMQAVKHFHRPNNSVDNVIINCWHPCVPFKISFLYWRVLFQKLPMDDFLMHIGIPTVSKCYCCTHPHAESLEHVFCNGELAHQVWKHYEYVFGIHGNSHTIRQHLHLWWKNKLHSQKPAVREFLQQCVPIFILWVWRAYSSIKYGGCDYSVARVIHLVGKEAAKASSRKWPSLNEVLPHWKSVFKLAGTLPKSFMIKKVCWQYPEGESVKLNLAGGQFPHQTAAAAVLRNSKGEFLFGYASSSPKPKYMVYLEVAVQVLSWGLAHGFRSIIIETDEGEVPFLQLGINPEQDDYLRKFHFLLSCVRSNWVGPAVGLAVLLWCECGPTLLKYLIVRLCSLAIVPRLDLLCCFVVRTVCGIGHAVV</sequence>
<dbReference type="InterPro" id="IPR036691">
    <property type="entry name" value="Endo/exonu/phosph_ase_sf"/>
</dbReference>
<dbReference type="InterPro" id="IPR026960">
    <property type="entry name" value="RVT-Znf"/>
</dbReference>
<dbReference type="EMBL" id="OOIL02001464">
    <property type="protein sequence ID" value="VFQ75956.1"/>
    <property type="molecule type" value="Genomic_DNA"/>
</dbReference>
<keyword evidence="4" id="KW-1185">Reference proteome</keyword>
<feature type="compositionally biased region" description="Low complexity" evidence="1">
    <location>
        <begin position="1"/>
        <end position="16"/>
    </location>
</feature>
<dbReference type="PANTHER" id="PTHR46890:SF28">
    <property type="entry name" value="REVERSE TRANSCRIPTASE DOMAIN-CONTAINING PROTEIN"/>
    <property type="match status" value="1"/>
</dbReference>
<dbReference type="CDD" id="cd01650">
    <property type="entry name" value="RT_nLTR_like"/>
    <property type="match status" value="1"/>
</dbReference>
<evidence type="ECO:0000313" key="4">
    <source>
        <dbReference type="Proteomes" id="UP000595140"/>
    </source>
</evidence>
<feature type="compositionally biased region" description="Polar residues" evidence="1">
    <location>
        <begin position="560"/>
        <end position="573"/>
    </location>
</feature>
<dbReference type="Gene3D" id="3.60.10.10">
    <property type="entry name" value="Endonuclease/exonuclease/phosphatase"/>
    <property type="match status" value="1"/>
</dbReference>
<gene>
    <name evidence="3" type="ORF">CCAM_LOCUS17732</name>
</gene>
<protein>
    <recommendedName>
        <fullName evidence="2">Reverse transcriptase domain-containing protein</fullName>
    </recommendedName>
</protein>
<dbReference type="Pfam" id="PF00078">
    <property type="entry name" value="RVT_1"/>
    <property type="match status" value="1"/>
</dbReference>
<proteinExistence type="predicted"/>
<feature type="domain" description="Reverse transcriptase" evidence="2">
    <location>
        <begin position="1066"/>
        <end position="1339"/>
    </location>
</feature>
<dbReference type="InterPro" id="IPR052343">
    <property type="entry name" value="Retrotransposon-Effector_Assoc"/>
</dbReference>
<dbReference type="Pfam" id="PF13966">
    <property type="entry name" value="zf-RVT"/>
    <property type="match status" value="1"/>
</dbReference>
<organism evidence="3 4">
    <name type="scientific">Cuscuta campestris</name>
    <dbReference type="NCBI Taxonomy" id="132261"/>
    <lineage>
        <taxon>Eukaryota</taxon>
        <taxon>Viridiplantae</taxon>
        <taxon>Streptophyta</taxon>
        <taxon>Embryophyta</taxon>
        <taxon>Tracheophyta</taxon>
        <taxon>Spermatophyta</taxon>
        <taxon>Magnoliopsida</taxon>
        <taxon>eudicotyledons</taxon>
        <taxon>Gunneridae</taxon>
        <taxon>Pentapetalae</taxon>
        <taxon>asterids</taxon>
        <taxon>lamiids</taxon>
        <taxon>Solanales</taxon>
        <taxon>Convolvulaceae</taxon>
        <taxon>Cuscuteae</taxon>
        <taxon>Cuscuta</taxon>
        <taxon>Cuscuta subgen. Grammica</taxon>
        <taxon>Cuscuta sect. Cleistogrammica</taxon>
    </lineage>
</organism>
<dbReference type="SUPFAM" id="SSF56672">
    <property type="entry name" value="DNA/RNA polymerases"/>
    <property type="match status" value="1"/>
</dbReference>